<dbReference type="GO" id="GO:0009626">
    <property type="term" value="P:plant-type hypersensitive response"/>
    <property type="evidence" value="ECO:0007669"/>
    <property type="project" value="UniProtKB-KW"/>
</dbReference>
<dbReference type="GO" id="GO:0005737">
    <property type="term" value="C:cytoplasm"/>
    <property type="evidence" value="ECO:0007669"/>
    <property type="project" value="UniProtKB-SubCell"/>
</dbReference>
<evidence type="ECO:0000259" key="8">
    <source>
        <dbReference type="Pfam" id="PF23598"/>
    </source>
</evidence>
<evidence type="ECO:0000256" key="6">
    <source>
        <dbReference type="ARBA" id="ARBA00022821"/>
    </source>
</evidence>
<comment type="caution">
    <text evidence="9">The sequence shown here is derived from an EMBL/GenBank/DDBJ whole genome shotgun (WGS) entry which is preliminary data.</text>
</comment>
<dbReference type="InterPro" id="IPR036388">
    <property type="entry name" value="WH-like_DNA-bd_sf"/>
</dbReference>
<protein>
    <recommendedName>
        <fullName evidence="11">NB-ARC domain-containing protein</fullName>
    </recommendedName>
</protein>
<evidence type="ECO:0000256" key="5">
    <source>
        <dbReference type="ARBA" id="ARBA00022737"/>
    </source>
</evidence>
<evidence type="ECO:0000256" key="3">
    <source>
        <dbReference type="ARBA" id="ARBA00022614"/>
    </source>
</evidence>
<gene>
    <name evidence="9" type="ORF">CASFOL_001172</name>
</gene>
<sequence length="729" mass="84006">MIGSSDIISQIMDLPLLTHWPNPRTEMVALVGMAGIGKTTLAKKVYEDSSFSSRFDRCAWVDVGRKYQATHILQSILSQLTPETDKVLTREDEGEDDDNFYEILEGNGKRYIIVLDDVWDSSLLDYFDDSLPRDSSYRILILFTTRLEHLGASSDMFRLRFLNNEESWDLLREKVFGDDQETTCPPELVKAGKKIAENCDGLPLVIVTVANLLIKADKKLEYWNKVASEKQNQIFTDAYDRISKILYPSYEYLPQHLRALFLYMAVFPQNYVIPVAKLSMLWAAEGFFETGLLDYTALLCLEDFVRLSLVLYHESSYNYRLKTCSLHSVFWHLCVKEAGRNKLFHVLNKYTDSSEDCIRNQRRLCIHNNVLFTLQDVHTSMESSSNARSLLCTGPYHKYPVPICFGHFRLLRVIDTLTIRSYEFPAEVLKLVQLIHLAFIYDGKLPSTISKLLNLRFLIVHRHLSIITLYESSYLPIEIWDMKELKHIQVTGSTIPDPRNGDILPNLVTLLDISARSCTEAVVEGLPKLKKLRIQIELMPDTSKPWSWFDHISNLKKLKSLICVCVNPEMRSKLIVPPFSSSLFPERLQKLSLSGLGYPWKDIKVFASLPFLSVLKLQCYAFRGPEWEIKEGDFVRLRVLQIEDTDLVKWIIGNGGFVQWLECLILKNLYKLEYINGEFSKYLQSVEIVDCNLFAVKYGKQLQKDNSDLKLSVQSSWDDGKLKRSKPVS</sequence>
<accession>A0ABD3EMB8</accession>
<dbReference type="Gene3D" id="3.80.10.10">
    <property type="entry name" value="Ribonuclease Inhibitor"/>
    <property type="match status" value="1"/>
</dbReference>
<comment type="similarity">
    <text evidence="2">Belongs to the disease resistance NB-LRR family.</text>
</comment>
<dbReference type="PANTHER" id="PTHR23155:SF1152">
    <property type="entry name" value="AAA+ ATPASE DOMAIN-CONTAINING PROTEIN"/>
    <property type="match status" value="1"/>
</dbReference>
<keyword evidence="10" id="KW-1185">Reference proteome</keyword>
<comment type="function">
    <text evidence="1">Confers resistance to late blight (Phytophthora infestans) races carrying the avirulence gene Avr1. Resistance proteins guard the plant against pathogens that contain an appropriate avirulence protein via an indirect interaction with this avirulence protein. That triggers a defense system including the hypersensitive response, which restricts the pathogen growth.</text>
</comment>
<dbReference type="Proteomes" id="UP001632038">
    <property type="component" value="Unassembled WGS sequence"/>
</dbReference>
<dbReference type="Gene3D" id="1.10.8.430">
    <property type="entry name" value="Helical domain of apoptotic protease-activating factors"/>
    <property type="match status" value="1"/>
</dbReference>
<dbReference type="EMBL" id="JAVIJP010000002">
    <property type="protein sequence ID" value="KAL3655386.1"/>
    <property type="molecule type" value="Genomic_DNA"/>
</dbReference>
<dbReference type="InterPro" id="IPR032675">
    <property type="entry name" value="LRR_dom_sf"/>
</dbReference>
<keyword evidence="6" id="KW-0611">Plant defense</keyword>
<dbReference type="AlphaFoldDB" id="A0ABD3EMB8"/>
<feature type="domain" description="Disease resistance R13L4/SHOC-2-like LRR" evidence="8">
    <location>
        <begin position="406"/>
        <end position="674"/>
    </location>
</feature>
<dbReference type="Pfam" id="PF00931">
    <property type="entry name" value="NB-ARC"/>
    <property type="match status" value="1"/>
</dbReference>
<evidence type="ECO:0000256" key="4">
    <source>
        <dbReference type="ARBA" id="ARBA00022667"/>
    </source>
</evidence>
<keyword evidence="5" id="KW-0677">Repeat</keyword>
<keyword evidence="3" id="KW-0433">Leucine-rich repeat</keyword>
<dbReference type="InterPro" id="IPR044974">
    <property type="entry name" value="Disease_R_plants"/>
</dbReference>
<dbReference type="PRINTS" id="PR00364">
    <property type="entry name" value="DISEASERSIST"/>
</dbReference>
<dbReference type="InterPro" id="IPR042197">
    <property type="entry name" value="Apaf_helical"/>
</dbReference>
<dbReference type="InterPro" id="IPR027417">
    <property type="entry name" value="P-loop_NTPase"/>
</dbReference>
<evidence type="ECO:0000313" key="9">
    <source>
        <dbReference type="EMBL" id="KAL3655386.1"/>
    </source>
</evidence>
<dbReference type="InterPro" id="IPR055414">
    <property type="entry name" value="LRR_R13L4/SHOC2-like"/>
</dbReference>
<proteinExistence type="inferred from homology"/>
<dbReference type="InterPro" id="IPR002182">
    <property type="entry name" value="NB-ARC"/>
</dbReference>
<dbReference type="PANTHER" id="PTHR23155">
    <property type="entry name" value="DISEASE RESISTANCE PROTEIN RP"/>
    <property type="match status" value="1"/>
</dbReference>
<dbReference type="Pfam" id="PF23598">
    <property type="entry name" value="LRR_14"/>
    <property type="match status" value="1"/>
</dbReference>
<dbReference type="Gene3D" id="3.40.50.300">
    <property type="entry name" value="P-loop containing nucleotide triphosphate hydrolases"/>
    <property type="match status" value="1"/>
</dbReference>
<dbReference type="Gene3D" id="1.10.10.10">
    <property type="entry name" value="Winged helix-like DNA-binding domain superfamily/Winged helix DNA-binding domain"/>
    <property type="match status" value="1"/>
</dbReference>
<evidence type="ECO:0000259" key="7">
    <source>
        <dbReference type="Pfam" id="PF00931"/>
    </source>
</evidence>
<organism evidence="9 10">
    <name type="scientific">Castilleja foliolosa</name>
    <dbReference type="NCBI Taxonomy" id="1961234"/>
    <lineage>
        <taxon>Eukaryota</taxon>
        <taxon>Viridiplantae</taxon>
        <taxon>Streptophyta</taxon>
        <taxon>Embryophyta</taxon>
        <taxon>Tracheophyta</taxon>
        <taxon>Spermatophyta</taxon>
        <taxon>Magnoliopsida</taxon>
        <taxon>eudicotyledons</taxon>
        <taxon>Gunneridae</taxon>
        <taxon>Pentapetalae</taxon>
        <taxon>asterids</taxon>
        <taxon>lamiids</taxon>
        <taxon>Lamiales</taxon>
        <taxon>Orobanchaceae</taxon>
        <taxon>Pedicularideae</taxon>
        <taxon>Castillejinae</taxon>
        <taxon>Castilleja</taxon>
    </lineage>
</organism>
<dbReference type="SUPFAM" id="SSF52540">
    <property type="entry name" value="P-loop containing nucleoside triphosphate hydrolases"/>
    <property type="match status" value="1"/>
</dbReference>
<evidence type="ECO:0008006" key="11">
    <source>
        <dbReference type="Google" id="ProtNLM"/>
    </source>
</evidence>
<dbReference type="SUPFAM" id="SSF52058">
    <property type="entry name" value="L domain-like"/>
    <property type="match status" value="1"/>
</dbReference>
<name>A0ABD3EMB8_9LAMI</name>
<feature type="domain" description="NB-ARC" evidence="7">
    <location>
        <begin position="24"/>
        <end position="178"/>
    </location>
</feature>
<evidence type="ECO:0000256" key="1">
    <source>
        <dbReference type="ARBA" id="ARBA00002074"/>
    </source>
</evidence>
<keyword evidence="4" id="KW-0381">Hypersensitive response</keyword>
<evidence type="ECO:0000256" key="2">
    <source>
        <dbReference type="ARBA" id="ARBA00008894"/>
    </source>
</evidence>
<evidence type="ECO:0000313" key="10">
    <source>
        <dbReference type="Proteomes" id="UP001632038"/>
    </source>
</evidence>
<reference evidence="10" key="1">
    <citation type="journal article" date="2024" name="IScience">
        <title>Strigolactones Initiate the Formation of Haustorium-like Structures in Castilleja.</title>
        <authorList>
            <person name="Buerger M."/>
            <person name="Peterson D."/>
            <person name="Chory J."/>
        </authorList>
    </citation>
    <scope>NUCLEOTIDE SEQUENCE [LARGE SCALE GENOMIC DNA]</scope>
</reference>